<keyword evidence="3" id="KW-1185">Reference proteome</keyword>
<dbReference type="Gene3D" id="3.30.420.130">
    <property type="entry name" value="Dinitrogenase iron-molybdenum cofactor biosynthesis domain"/>
    <property type="match status" value="1"/>
</dbReference>
<reference evidence="2 3" key="1">
    <citation type="submission" date="2018-05" db="EMBL/GenBank/DDBJ databases">
        <title>Complete Genome Sequences of Extremely Thermoacidophilic, Metal-Mobilizing Type-Strain Members of the Archaeal Family Sulfolobaceae: Acidianus brierleyi DSM-1651T, Acidianus sulfidivorans DSM-18786T, Metallosphaera hakonensis DSM-7519T, and Metallosphaera prunae DSM-10039T.</title>
        <authorList>
            <person name="Counts J.A."/>
            <person name="Kelly R.M."/>
        </authorList>
    </citation>
    <scope>NUCLEOTIDE SEQUENCE [LARGE SCALE GENOMIC DNA]</scope>
    <source>
        <strain evidence="2 3">HO1-1</strain>
    </source>
</reference>
<dbReference type="KEGG" id="mhk:DFR87_11895"/>
<dbReference type="Pfam" id="PF02579">
    <property type="entry name" value="Nitro_FeMo-Co"/>
    <property type="match status" value="1"/>
</dbReference>
<dbReference type="AlphaFoldDB" id="A0A2U9IW08"/>
<feature type="domain" description="Dinitrogenase iron-molybdenum cofactor biosynthesis" evidence="1">
    <location>
        <begin position="16"/>
        <end position="98"/>
    </location>
</feature>
<proteinExistence type="predicted"/>
<evidence type="ECO:0000313" key="2">
    <source>
        <dbReference type="EMBL" id="AWS00262.1"/>
    </source>
</evidence>
<sequence length="120" mass="13112">MRIAVPVTDEYVDGPGEGLRVRIYELGNEVKLIEEYDNPALQATAARGIHMLRSALERGVTGFLVAEIGAPGVRYLQGKAKIYIASGMRVDDALSDLIAGKLKETDVPTHGEMHEHHGHH</sequence>
<dbReference type="Proteomes" id="UP000247586">
    <property type="component" value="Chromosome"/>
</dbReference>
<reference evidence="3" key="2">
    <citation type="submission" date="2020-03" db="EMBL/GenBank/DDBJ databases">
        <title>Complete Genome Sequences of Extremely Thermoacidophilic, Metal-Mobilizing Type-Strain Members of the Archaeal Family Sulfolobaceae: Acidianus brierleyi DSM-1651T, Acidianus sulfidivorans DSM-18786T, Metallosphaera hakonensis DSM-7519T, and Metallosphaera prunae DSM-10039T.</title>
        <authorList>
            <person name="Counts J.A."/>
            <person name="Kelly R.M."/>
        </authorList>
    </citation>
    <scope>NUCLEOTIDE SEQUENCE [LARGE SCALE GENOMIC DNA]</scope>
    <source>
        <strain evidence="3">HO1-1</strain>
    </source>
</reference>
<dbReference type="SUPFAM" id="SSF53146">
    <property type="entry name" value="Nitrogenase accessory factor-like"/>
    <property type="match status" value="1"/>
</dbReference>
<protein>
    <submittedName>
        <fullName evidence="2">Diguanylate cyclase</fullName>
    </submittedName>
</protein>
<accession>A0A2U9IW08</accession>
<dbReference type="STRING" id="1293036.GCA_001315825_02103"/>
<dbReference type="InterPro" id="IPR036105">
    <property type="entry name" value="DiNase_FeMo-co_biosyn_sf"/>
</dbReference>
<organism evidence="2 3">
    <name type="scientific">Metallosphaera hakonensis JCM 8857 = DSM 7519</name>
    <dbReference type="NCBI Taxonomy" id="1293036"/>
    <lineage>
        <taxon>Archaea</taxon>
        <taxon>Thermoproteota</taxon>
        <taxon>Thermoprotei</taxon>
        <taxon>Sulfolobales</taxon>
        <taxon>Sulfolobaceae</taxon>
        <taxon>Metallosphaera</taxon>
    </lineage>
</organism>
<dbReference type="OrthoDB" id="25911at2157"/>
<name>A0A2U9IW08_9CREN</name>
<dbReference type="InterPro" id="IPR003731">
    <property type="entry name" value="Di-Nase_FeMo-co_biosynth"/>
</dbReference>
<dbReference type="GeneID" id="36836055"/>
<dbReference type="RefSeq" id="WP_110369591.1">
    <property type="nucleotide sequence ID" value="NZ_CP029287.2"/>
</dbReference>
<dbReference type="EMBL" id="CP029287">
    <property type="protein sequence ID" value="AWS00262.1"/>
    <property type="molecule type" value="Genomic_DNA"/>
</dbReference>
<reference evidence="3" key="3">
    <citation type="submission" date="2020-03" db="EMBL/GenBank/DDBJ databases">
        <title>Sequencing and Assembly of Multiple Reported Metal-Biooxidizing Members of the Extremely Thermoacidophilic Archaeal Family Sulfolobaceae.</title>
        <authorList>
            <person name="Counts J.A."/>
            <person name="Kelly R.M."/>
        </authorList>
    </citation>
    <scope>NUCLEOTIDE SEQUENCE [LARGE SCALE GENOMIC DNA]</scope>
    <source>
        <strain evidence="3">HO1-1</strain>
    </source>
</reference>
<gene>
    <name evidence="2" type="ORF">DFR87_11895</name>
</gene>
<evidence type="ECO:0000313" key="3">
    <source>
        <dbReference type="Proteomes" id="UP000247586"/>
    </source>
</evidence>
<evidence type="ECO:0000259" key="1">
    <source>
        <dbReference type="Pfam" id="PF02579"/>
    </source>
</evidence>